<accession>A0ABY9RGV6</accession>
<reference evidence="1" key="1">
    <citation type="submission" date="2023-09" db="EMBL/GenBank/DDBJ databases">
        <title>Undibacterium sp. 20NA77.5 isolated from freshwater.</title>
        <authorList>
            <person name="Le V."/>
            <person name="Ko S.-R."/>
            <person name="Ahn C.-Y."/>
            <person name="Oh H.-M."/>
        </authorList>
    </citation>
    <scope>NUCLEOTIDE SEQUENCE</scope>
    <source>
        <strain evidence="1">20NA77.5</strain>
    </source>
</reference>
<gene>
    <name evidence="1" type="ORF">RF679_16280</name>
</gene>
<evidence type="ECO:0000313" key="1">
    <source>
        <dbReference type="EMBL" id="WMW80191.1"/>
    </source>
</evidence>
<evidence type="ECO:0000313" key="2">
    <source>
        <dbReference type="Proteomes" id="UP001181355"/>
    </source>
</evidence>
<proteinExistence type="predicted"/>
<protein>
    <submittedName>
        <fullName evidence="1">Uncharacterized protein</fullName>
    </submittedName>
</protein>
<dbReference type="RefSeq" id="WP_309481684.1">
    <property type="nucleotide sequence ID" value="NZ_CP133720.1"/>
</dbReference>
<dbReference type="EMBL" id="CP133720">
    <property type="protein sequence ID" value="WMW80191.1"/>
    <property type="molecule type" value="Genomic_DNA"/>
</dbReference>
<keyword evidence="2" id="KW-1185">Reference proteome</keyword>
<sequence length="176" mass="18958">MAGLTSILCIEEGLEFMRLLIQILCLTLLWLYSSASIAGNLTIDNLRGEDCSYFDEQTDTESISYWRRHPPFVGFRKGEKLLAGGDGTCVLGFPKSKDGRALISVNGKKITVFPVGDDSGFKSADGSTFVELKVTGTESTCVAGEDKCCGDYTYVTITVHLGGKKSQVRAATYSGG</sequence>
<organism evidence="1 2">
    <name type="scientific">Undibacterium cyanobacteriorum</name>
    <dbReference type="NCBI Taxonomy" id="3073561"/>
    <lineage>
        <taxon>Bacteria</taxon>
        <taxon>Pseudomonadati</taxon>
        <taxon>Pseudomonadota</taxon>
        <taxon>Betaproteobacteria</taxon>
        <taxon>Burkholderiales</taxon>
        <taxon>Oxalobacteraceae</taxon>
        <taxon>Undibacterium</taxon>
    </lineage>
</organism>
<name>A0ABY9RGV6_9BURK</name>
<dbReference type="Proteomes" id="UP001181355">
    <property type="component" value="Chromosome"/>
</dbReference>